<dbReference type="AlphaFoldDB" id="R4XNC5"/>
<feature type="transmembrane region" description="Helical" evidence="7">
    <location>
        <begin position="48"/>
        <end position="67"/>
    </location>
</feature>
<dbReference type="PANTHER" id="PTHR23502">
    <property type="entry name" value="MAJOR FACILITATOR SUPERFAMILY"/>
    <property type="match status" value="1"/>
</dbReference>
<feature type="transmembrane region" description="Helical" evidence="7">
    <location>
        <begin position="161"/>
        <end position="182"/>
    </location>
</feature>
<proteinExistence type="predicted"/>
<evidence type="ECO:0000313" key="8">
    <source>
        <dbReference type="EMBL" id="CCG84744.1"/>
    </source>
</evidence>
<dbReference type="Gene3D" id="1.20.1250.20">
    <property type="entry name" value="MFS general substrate transporter like domains"/>
    <property type="match status" value="1"/>
</dbReference>
<evidence type="ECO:0008006" key="10">
    <source>
        <dbReference type="Google" id="ProtNLM"/>
    </source>
</evidence>
<feature type="transmembrane region" description="Helical" evidence="7">
    <location>
        <begin position="15"/>
        <end position="36"/>
    </location>
</feature>
<dbReference type="InterPro" id="IPR011701">
    <property type="entry name" value="MFS"/>
</dbReference>
<evidence type="ECO:0000256" key="5">
    <source>
        <dbReference type="ARBA" id="ARBA00022989"/>
    </source>
</evidence>
<dbReference type="STRING" id="1097556.R4XNC5"/>
<dbReference type="OrthoDB" id="9986881at2759"/>
<dbReference type="Pfam" id="PF07690">
    <property type="entry name" value="MFS_1"/>
    <property type="match status" value="1"/>
</dbReference>
<dbReference type="SUPFAM" id="SSF103473">
    <property type="entry name" value="MFS general substrate transporter"/>
    <property type="match status" value="1"/>
</dbReference>
<keyword evidence="5 7" id="KW-1133">Transmembrane helix</keyword>
<dbReference type="InterPro" id="IPR036259">
    <property type="entry name" value="MFS_trans_sf"/>
</dbReference>
<dbReference type="GO" id="GO:0022857">
    <property type="term" value="F:transmembrane transporter activity"/>
    <property type="evidence" value="ECO:0007669"/>
    <property type="project" value="InterPro"/>
</dbReference>
<evidence type="ECO:0000256" key="3">
    <source>
        <dbReference type="ARBA" id="ARBA00022475"/>
    </source>
</evidence>
<dbReference type="VEuPathDB" id="FungiDB:TAPDE_005263"/>
<keyword evidence="2" id="KW-0813">Transport</keyword>
<accession>R4XNC5</accession>
<keyword evidence="6 7" id="KW-0472">Membrane</keyword>
<dbReference type="Proteomes" id="UP000013776">
    <property type="component" value="Unassembled WGS sequence"/>
</dbReference>
<feature type="transmembrane region" description="Helical" evidence="7">
    <location>
        <begin position="259"/>
        <end position="283"/>
    </location>
</feature>
<comment type="subcellular location">
    <subcellularLocation>
        <location evidence="1">Cell membrane</location>
        <topology evidence="1">Multi-pass membrane protein</topology>
    </subcellularLocation>
</comment>
<protein>
    <recommendedName>
        <fullName evidence="10">Major facilitator superfamily (MFS) profile domain-containing protein</fullName>
    </recommendedName>
</protein>
<evidence type="ECO:0000313" key="9">
    <source>
        <dbReference type="Proteomes" id="UP000013776"/>
    </source>
</evidence>
<feature type="transmembrane region" description="Helical" evidence="7">
    <location>
        <begin position="227"/>
        <end position="247"/>
    </location>
</feature>
<name>R4XNC5_TAPDE</name>
<dbReference type="GO" id="GO:0005886">
    <property type="term" value="C:plasma membrane"/>
    <property type="evidence" value="ECO:0007669"/>
    <property type="project" value="UniProtKB-SubCell"/>
</dbReference>
<reference evidence="8 9" key="1">
    <citation type="journal article" date="2013" name="MBio">
        <title>Genome sequencing of the plant pathogen Taphrina deformans, the causal agent of peach leaf curl.</title>
        <authorList>
            <person name="Cisse O.H."/>
            <person name="Almeida J.M.G.C.F."/>
            <person name="Fonseca A."/>
            <person name="Kumar A.A."/>
            <person name="Salojaervi J."/>
            <person name="Overmyer K."/>
            <person name="Hauser P.M."/>
            <person name="Pagni M."/>
        </authorList>
    </citation>
    <scope>NUCLEOTIDE SEQUENCE [LARGE SCALE GENOMIC DNA]</scope>
    <source>
        <strain evidence="9">PYCC 5710 / ATCC 11124 / CBS 356.35 / IMI 108563 / JCM 9778 / NBRC 8474</strain>
    </source>
</reference>
<organism evidence="8 9">
    <name type="scientific">Taphrina deformans (strain PYCC 5710 / ATCC 11124 / CBS 356.35 / IMI 108563 / JCM 9778 / NBRC 8474)</name>
    <name type="common">Peach leaf curl fungus</name>
    <name type="synonym">Lalaria deformans</name>
    <dbReference type="NCBI Taxonomy" id="1097556"/>
    <lineage>
        <taxon>Eukaryota</taxon>
        <taxon>Fungi</taxon>
        <taxon>Dikarya</taxon>
        <taxon>Ascomycota</taxon>
        <taxon>Taphrinomycotina</taxon>
        <taxon>Taphrinomycetes</taxon>
        <taxon>Taphrinales</taxon>
        <taxon>Taphrinaceae</taxon>
        <taxon>Taphrina</taxon>
    </lineage>
</organism>
<comment type="caution">
    <text evidence="8">The sequence shown here is derived from an EMBL/GenBank/DDBJ whole genome shotgun (WGS) entry which is preliminary data.</text>
</comment>
<dbReference type="EMBL" id="CAHR02000297">
    <property type="protein sequence ID" value="CCG84744.1"/>
    <property type="molecule type" value="Genomic_DNA"/>
</dbReference>
<keyword evidence="3" id="KW-1003">Cell membrane</keyword>
<dbReference type="eggNOG" id="KOG0255">
    <property type="taxonomic scope" value="Eukaryota"/>
</dbReference>
<sequence length="299" mass="33334">MSGAMADMWNNEQRGVAIAIFSSVNFIGPVAGPIVGSVMVGKYNWRSIEWLVCAYALTMTILDGLFIRETYAAVILQRRAVKMRHDTGDERFVAELERKSLTFSYVLQNYFSRPLKMLAMDPISQCFALFTAFSFGILYLTFVAYPVEYSDVRGWSKVESALPNIGVIIGVLFGLSACIWYQPRYNEALKKNDGQPVPEMRLPLLVVGAAVFPVGLFIFAMTSGKDVHWIGGVIGITLVGFGIYMIFFPSLNYIVDTYLQYTASAVAANTLLRSVFGAAFLFLKYGEKIRQKSKFAPTD</sequence>
<keyword evidence="4 7" id="KW-0812">Transmembrane</keyword>
<gene>
    <name evidence="8" type="ORF">TAPDE_005263</name>
</gene>
<evidence type="ECO:0000256" key="2">
    <source>
        <dbReference type="ARBA" id="ARBA00022448"/>
    </source>
</evidence>
<evidence type="ECO:0000256" key="1">
    <source>
        <dbReference type="ARBA" id="ARBA00004651"/>
    </source>
</evidence>
<evidence type="ECO:0000256" key="4">
    <source>
        <dbReference type="ARBA" id="ARBA00022692"/>
    </source>
</evidence>
<evidence type="ECO:0000256" key="6">
    <source>
        <dbReference type="ARBA" id="ARBA00023136"/>
    </source>
</evidence>
<feature type="transmembrane region" description="Helical" evidence="7">
    <location>
        <begin position="127"/>
        <end position="149"/>
    </location>
</feature>
<feature type="transmembrane region" description="Helical" evidence="7">
    <location>
        <begin position="202"/>
        <end position="220"/>
    </location>
</feature>
<dbReference type="PANTHER" id="PTHR23502:SF186">
    <property type="entry name" value="MAJOR FACILITATOR SUPERFAMILY (MFS) PROFILE DOMAIN-CONTAINING PROTEIN"/>
    <property type="match status" value="1"/>
</dbReference>
<evidence type="ECO:0000256" key="7">
    <source>
        <dbReference type="SAM" id="Phobius"/>
    </source>
</evidence>
<keyword evidence="9" id="KW-1185">Reference proteome</keyword>